<name>A0AAV7KDL9_9METZ</name>
<evidence type="ECO:0000256" key="1">
    <source>
        <dbReference type="ARBA" id="ARBA00022679"/>
    </source>
</evidence>
<feature type="domain" description="GDP-fucose pyrophosphorylase" evidence="6">
    <location>
        <begin position="129"/>
        <end position="545"/>
    </location>
</feature>
<dbReference type="AlphaFoldDB" id="A0AAV7KDL9"/>
<reference evidence="7 8" key="1">
    <citation type="journal article" date="2023" name="BMC Biol.">
        <title>The compact genome of the sponge Oopsacas minuta (Hexactinellida) is lacking key metazoan core genes.</title>
        <authorList>
            <person name="Santini S."/>
            <person name="Schenkelaars Q."/>
            <person name="Jourda C."/>
            <person name="Duchesne M."/>
            <person name="Belahbib H."/>
            <person name="Rocher C."/>
            <person name="Selva M."/>
            <person name="Riesgo A."/>
            <person name="Vervoort M."/>
            <person name="Leys S.P."/>
            <person name="Kodjabachian L."/>
            <person name="Le Bivic A."/>
            <person name="Borchiellini C."/>
            <person name="Claverie J.M."/>
            <person name="Renard E."/>
        </authorList>
    </citation>
    <scope>NUCLEOTIDE SEQUENCE [LARGE SCALE GENOMIC DNA]</scope>
    <source>
        <strain evidence="7">SPO-2</strain>
    </source>
</reference>
<dbReference type="GO" id="GO:0016772">
    <property type="term" value="F:transferase activity, transferring phosphorus-containing groups"/>
    <property type="evidence" value="ECO:0007669"/>
    <property type="project" value="InterPro"/>
</dbReference>
<keyword evidence="3" id="KW-0853">WD repeat</keyword>
<comment type="caution">
    <text evidence="7">The sequence shown here is derived from an EMBL/GenBank/DDBJ whole genome shotgun (WGS) entry which is preliminary data.</text>
</comment>
<accession>A0AAV7KDL9</accession>
<proteinExistence type="predicted"/>
<dbReference type="EMBL" id="JAKMXF010000064">
    <property type="protein sequence ID" value="KAI6659402.1"/>
    <property type="molecule type" value="Genomic_DNA"/>
</dbReference>
<evidence type="ECO:0000256" key="5">
    <source>
        <dbReference type="SAM" id="SignalP"/>
    </source>
</evidence>
<dbReference type="SUPFAM" id="SSF51161">
    <property type="entry name" value="Trimeric LpxA-like enzymes"/>
    <property type="match status" value="1"/>
</dbReference>
<protein>
    <recommendedName>
        <fullName evidence="6">GDP-fucose pyrophosphorylase domain-containing protein</fullName>
    </recommendedName>
</protein>
<feature type="repeat" description="WD" evidence="3">
    <location>
        <begin position="578"/>
        <end position="601"/>
    </location>
</feature>
<dbReference type="GO" id="GO:0042350">
    <property type="term" value="P:GDP-L-fucose biosynthetic process"/>
    <property type="evidence" value="ECO:0007669"/>
    <property type="project" value="UniProtKB-ARBA"/>
</dbReference>
<sequence length="996" mass="113314">MYLLIISISFFLLLIHLYKRVRNPSLKALDSFERCKNTFESNRLKYDKLKRRSSPDPSIPFWDIIVITASDTSQRNAYQLQIEQKMKNKLIPSFCTYRVYPDPVGVKIGSGGATMWVLDHLRNEFGWKEVSKKRVMLIHAGGYSQRLPSLTAIGKLSISLPIGNGSEFYQVLEGLLISFLYFPMRMSSGVMLCASDALFMFSDDSTWKLDCDGLVSLGNVVTLEEGVGHGVLDFEGMQEVWKEHYQGGSQVYLRKCNQFLHKYLAQDLRSKGVVYEDGLGNEFVYQDSNYFMSWNAAEKILSFYDANQPIKCEIDAYGDFLKAAAAPNDDYIYDTRNVVHATPALVQTRKDVYIICKHLSLHALVFNTGNYLHFGTSKEYIGYATDLSGRLLSKSKEIFVGKSNDCASLYQDNVRVMASFLKDPATLSIARGSILEYCLVESNVFIGDNCFISHCHIPPETNIQDNIYMFTVATRKEGEIGYVTPVFGIQDNLKKNTHLSNIQSISYVNSNLETINCMYKKEGYKIFNNQEFVSLWNARIFPISSSPTASVDIEHPHVWQDSKQHIEDILCADISFPYLVTGSYDGMLILWNTETEKELNRTKSGVKIRVDVPFKRAPSRQGDSLMDILQRPSSHKLSSRERGRISPNRLHNKSVPQEEHVPVDFLLFLKERLSQRVKDFPHLISSEGGYAVFWDIFHFTRPRQTIRLTRYPNETVLGLATDPLNTILISGDTRGEIRIFSLNTSNTVKVSASSQQIQGMDCIVLWKAHDSSIVSVEYIPGEGDMSFVLSASVDRNVRLWTLEGDYVGNFGTQFWDLKNPSSYQHPKTPWGSKKTKVQIISRASSRESTPASFLQSSPAVSRVPSLAEDIDLITVELPDRIPQSPLPTHRTTNLITQSSKFFSLQPDPNLEPVILTDSEKQLHFKGEMLLSSSDKLDIEERMKRRSVRRARFQYVSIDKTERFPMLCSAYQALELTEIRYPDFQPMCLPPISRETK</sequence>
<dbReference type="InterPro" id="IPR015943">
    <property type="entry name" value="WD40/YVTN_repeat-like_dom_sf"/>
</dbReference>
<dbReference type="InterPro" id="IPR012887">
    <property type="entry name" value="GDP_fucose_pyrophosphorylase"/>
</dbReference>
<evidence type="ECO:0000256" key="3">
    <source>
        <dbReference type="PROSITE-ProRule" id="PRU00221"/>
    </source>
</evidence>
<evidence type="ECO:0000259" key="6">
    <source>
        <dbReference type="Pfam" id="PF07959"/>
    </source>
</evidence>
<keyword evidence="2" id="KW-0547">Nucleotide-binding</keyword>
<dbReference type="InterPro" id="IPR011004">
    <property type="entry name" value="Trimer_LpxA-like_sf"/>
</dbReference>
<dbReference type="Pfam" id="PF00400">
    <property type="entry name" value="WD40"/>
    <property type="match status" value="1"/>
</dbReference>
<dbReference type="Gene3D" id="2.130.10.10">
    <property type="entry name" value="YVTN repeat-like/Quinoprotein amine dehydrogenase"/>
    <property type="match status" value="1"/>
</dbReference>
<dbReference type="SUPFAM" id="SSF50978">
    <property type="entry name" value="WD40 repeat-like"/>
    <property type="match status" value="1"/>
</dbReference>
<dbReference type="SMART" id="SM00320">
    <property type="entry name" value="WD40"/>
    <property type="match status" value="3"/>
</dbReference>
<dbReference type="InterPro" id="IPR036322">
    <property type="entry name" value="WD40_repeat_dom_sf"/>
</dbReference>
<feature type="region of interest" description="Disordered" evidence="4">
    <location>
        <begin position="631"/>
        <end position="650"/>
    </location>
</feature>
<evidence type="ECO:0000313" key="7">
    <source>
        <dbReference type="EMBL" id="KAI6659402.1"/>
    </source>
</evidence>
<dbReference type="PROSITE" id="PS50082">
    <property type="entry name" value="WD_REPEATS_2"/>
    <property type="match status" value="2"/>
</dbReference>
<feature type="repeat" description="WD" evidence="3">
    <location>
        <begin position="766"/>
        <end position="803"/>
    </location>
</feature>
<feature type="signal peptide" evidence="5">
    <location>
        <begin position="1"/>
        <end position="20"/>
    </location>
</feature>
<dbReference type="Proteomes" id="UP001165289">
    <property type="component" value="Unassembled WGS sequence"/>
</dbReference>
<dbReference type="PANTHER" id="PTHR15045">
    <property type="entry name" value="FUCOSE-1-PHOSPHATE GUANYLYLTRANSFERASE"/>
    <property type="match status" value="1"/>
</dbReference>
<dbReference type="Pfam" id="PF07959">
    <property type="entry name" value="Fucose_pyrophosphorylase"/>
    <property type="match status" value="1"/>
</dbReference>
<evidence type="ECO:0000313" key="8">
    <source>
        <dbReference type="Proteomes" id="UP001165289"/>
    </source>
</evidence>
<feature type="chain" id="PRO_5043888344" description="GDP-fucose pyrophosphorylase domain-containing protein" evidence="5">
    <location>
        <begin position="21"/>
        <end position="996"/>
    </location>
</feature>
<dbReference type="InterPro" id="IPR001680">
    <property type="entry name" value="WD40_rpt"/>
</dbReference>
<keyword evidence="8" id="KW-1185">Reference proteome</keyword>
<organism evidence="7 8">
    <name type="scientific">Oopsacas minuta</name>
    <dbReference type="NCBI Taxonomy" id="111878"/>
    <lineage>
        <taxon>Eukaryota</taxon>
        <taxon>Metazoa</taxon>
        <taxon>Porifera</taxon>
        <taxon>Hexactinellida</taxon>
        <taxon>Hexasterophora</taxon>
        <taxon>Lyssacinosida</taxon>
        <taxon>Leucopsacidae</taxon>
        <taxon>Oopsacas</taxon>
    </lineage>
</organism>
<evidence type="ECO:0000256" key="4">
    <source>
        <dbReference type="SAM" id="MobiDB-lite"/>
    </source>
</evidence>
<keyword evidence="5" id="KW-0732">Signal</keyword>
<evidence type="ECO:0000256" key="2">
    <source>
        <dbReference type="ARBA" id="ARBA00022741"/>
    </source>
</evidence>
<dbReference type="GO" id="GO:0000166">
    <property type="term" value="F:nucleotide binding"/>
    <property type="evidence" value="ECO:0007669"/>
    <property type="project" value="UniProtKB-KW"/>
</dbReference>
<keyword evidence="1" id="KW-0808">Transferase</keyword>
<gene>
    <name evidence="7" type="ORF">LOD99_10821</name>
</gene>
<dbReference type="PANTHER" id="PTHR15045:SF1">
    <property type="entry name" value="FUCOSE-1-PHOSPHATE GUANYLYLTRANSFERASE"/>
    <property type="match status" value="1"/>
</dbReference>